<feature type="transmembrane region" description="Helical" evidence="1">
    <location>
        <begin position="76"/>
        <end position="95"/>
    </location>
</feature>
<dbReference type="SUPFAM" id="SSF56300">
    <property type="entry name" value="Metallo-dependent phosphatases"/>
    <property type="match status" value="1"/>
</dbReference>
<feature type="domain" description="Calcineurin-like phosphoesterase" evidence="2">
    <location>
        <begin position="160"/>
        <end position="384"/>
    </location>
</feature>
<proteinExistence type="predicted"/>
<dbReference type="GO" id="GO:0000298">
    <property type="term" value="F:endopolyphosphatase activity"/>
    <property type="evidence" value="ECO:0007669"/>
    <property type="project" value="TreeGrafter"/>
</dbReference>
<dbReference type="Gene3D" id="3.60.21.10">
    <property type="match status" value="1"/>
</dbReference>
<dbReference type="CDD" id="cd00144">
    <property type="entry name" value="MPP_PPP_family"/>
    <property type="match status" value="1"/>
</dbReference>
<keyword evidence="1" id="KW-0472">Membrane</keyword>
<dbReference type="InterPro" id="IPR029052">
    <property type="entry name" value="Metallo-depent_PP-like"/>
</dbReference>
<dbReference type="GO" id="GO:0005737">
    <property type="term" value="C:cytoplasm"/>
    <property type="evidence" value="ECO:0007669"/>
    <property type="project" value="TreeGrafter"/>
</dbReference>
<dbReference type="InterPro" id="IPR050126">
    <property type="entry name" value="Ap4A_hydrolase"/>
</dbReference>
<keyword evidence="1" id="KW-1133">Transmembrane helix</keyword>
<dbReference type="Proteomes" id="UP001358417">
    <property type="component" value="Unassembled WGS sequence"/>
</dbReference>
<gene>
    <name evidence="3" type="ORF">LTR84_012191</name>
</gene>
<reference evidence="3 4" key="1">
    <citation type="submission" date="2023-08" db="EMBL/GenBank/DDBJ databases">
        <title>Black Yeasts Isolated from many extreme environments.</title>
        <authorList>
            <person name="Coleine C."/>
            <person name="Stajich J.E."/>
            <person name="Selbmann L."/>
        </authorList>
    </citation>
    <scope>NUCLEOTIDE SEQUENCE [LARGE SCALE GENOMIC DNA]</scope>
    <source>
        <strain evidence="3 4">CCFEE 5792</strain>
    </source>
</reference>
<sequence length="433" mass="47819">MPESPLPASPYPGQRLRKPLTDNCINEWRDNPKYNNPDDSNPAYLAALKDHEFLDQVESYFDRFLAVVRAPKFRRLLLLIIVLSLSAFFLLTRIIEPFVEEETAVWTSLIANTTTSTTGIFGTNVRPHFPNMIHLQDLDPALLPGSSKRKQHKGVEAKKRLIFIGDIHGCKDELEDLLKAAHFNPATDHLIATGDIVMKGPDTAGVIDILRGCKASCVRGNHEDRLLLVAEDLKATSLRSNKGPGNGIDLGHEAESFKADSPERKLALSLSADQLAYLKACPVILRVGELKAFGGEAVVVHAGLVPGLALEDQDPASVMNMRIVDLKTHVPSKLHEKEGSIPWYVLWKKHQQLAPAQQHLADLRDSGKWKSAVKPTTIIYGHDAKKGLQINKYTKGLDSNCVRGGKLSALVVDEKGKQEVVQVPCRDERQVAS</sequence>
<dbReference type="PANTHER" id="PTHR42850">
    <property type="entry name" value="METALLOPHOSPHOESTERASE"/>
    <property type="match status" value="1"/>
</dbReference>
<dbReference type="Pfam" id="PF00149">
    <property type="entry name" value="Metallophos"/>
    <property type="match status" value="1"/>
</dbReference>
<accession>A0AAV9NGI4</accession>
<dbReference type="AlphaFoldDB" id="A0AAV9NGI4"/>
<keyword evidence="4" id="KW-1185">Reference proteome</keyword>
<evidence type="ECO:0000313" key="3">
    <source>
        <dbReference type="EMBL" id="KAK5056659.1"/>
    </source>
</evidence>
<evidence type="ECO:0000259" key="2">
    <source>
        <dbReference type="Pfam" id="PF00149"/>
    </source>
</evidence>
<dbReference type="GO" id="GO:0006798">
    <property type="term" value="P:polyphosphate catabolic process"/>
    <property type="evidence" value="ECO:0007669"/>
    <property type="project" value="TreeGrafter"/>
</dbReference>
<protein>
    <recommendedName>
        <fullName evidence="2">Calcineurin-like phosphoesterase domain-containing protein</fullName>
    </recommendedName>
</protein>
<organism evidence="3 4">
    <name type="scientific">Exophiala bonariae</name>
    <dbReference type="NCBI Taxonomy" id="1690606"/>
    <lineage>
        <taxon>Eukaryota</taxon>
        <taxon>Fungi</taxon>
        <taxon>Dikarya</taxon>
        <taxon>Ascomycota</taxon>
        <taxon>Pezizomycotina</taxon>
        <taxon>Eurotiomycetes</taxon>
        <taxon>Chaetothyriomycetidae</taxon>
        <taxon>Chaetothyriales</taxon>
        <taxon>Herpotrichiellaceae</taxon>
        <taxon>Exophiala</taxon>
    </lineage>
</organism>
<dbReference type="GO" id="GO:0016791">
    <property type="term" value="F:phosphatase activity"/>
    <property type="evidence" value="ECO:0007669"/>
    <property type="project" value="TreeGrafter"/>
</dbReference>
<evidence type="ECO:0000313" key="4">
    <source>
        <dbReference type="Proteomes" id="UP001358417"/>
    </source>
</evidence>
<dbReference type="EMBL" id="JAVRRD010000007">
    <property type="protein sequence ID" value="KAK5056659.1"/>
    <property type="molecule type" value="Genomic_DNA"/>
</dbReference>
<dbReference type="RefSeq" id="XP_064708375.1">
    <property type="nucleotide sequence ID" value="XM_064855715.1"/>
</dbReference>
<dbReference type="PANTHER" id="PTHR42850:SF4">
    <property type="entry name" value="ZINC-DEPENDENT ENDOPOLYPHOSPHATASE"/>
    <property type="match status" value="1"/>
</dbReference>
<dbReference type="GeneID" id="89980338"/>
<dbReference type="InterPro" id="IPR004843">
    <property type="entry name" value="Calcineurin-like_PHP"/>
</dbReference>
<evidence type="ECO:0000256" key="1">
    <source>
        <dbReference type="SAM" id="Phobius"/>
    </source>
</evidence>
<comment type="caution">
    <text evidence="3">The sequence shown here is derived from an EMBL/GenBank/DDBJ whole genome shotgun (WGS) entry which is preliminary data.</text>
</comment>
<name>A0AAV9NGI4_9EURO</name>
<keyword evidence="1" id="KW-0812">Transmembrane</keyword>